<evidence type="ECO:0000259" key="4">
    <source>
        <dbReference type="PROSITE" id="PS50014"/>
    </source>
</evidence>
<dbReference type="PANTHER" id="PTHR22880">
    <property type="entry name" value="FALZ-RELATED BROMODOMAIN-CONTAINING PROTEINS"/>
    <property type="match status" value="1"/>
</dbReference>
<dbReference type="PROSITE" id="PS50014">
    <property type="entry name" value="BROMODOMAIN_2"/>
    <property type="match status" value="1"/>
</dbReference>
<evidence type="ECO:0000313" key="6">
    <source>
        <dbReference type="Proteomes" id="UP001470230"/>
    </source>
</evidence>
<reference evidence="5 6" key="1">
    <citation type="submission" date="2024-04" db="EMBL/GenBank/DDBJ databases">
        <title>Tritrichomonas musculus Genome.</title>
        <authorList>
            <person name="Alves-Ferreira E."/>
            <person name="Grigg M."/>
            <person name="Lorenzi H."/>
            <person name="Galac M."/>
        </authorList>
    </citation>
    <scope>NUCLEOTIDE SEQUENCE [LARGE SCALE GENOMIC DNA]</scope>
    <source>
        <strain evidence="5 6">EAF2021</strain>
    </source>
</reference>
<organism evidence="5 6">
    <name type="scientific">Tritrichomonas musculus</name>
    <dbReference type="NCBI Taxonomy" id="1915356"/>
    <lineage>
        <taxon>Eukaryota</taxon>
        <taxon>Metamonada</taxon>
        <taxon>Parabasalia</taxon>
        <taxon>Tritrichomonadida</taxon>
        <taxon>Tritrichomonadidae</taxon>
        <taxon>Tritrichomonas</taxon>
    </lineage>
</organism>
<dbReference type="InterPro" id="IPR050935">
    <property type="entry name" value="Bromo_chromatin_reader"/>
</dbReference>
<comment type="caution">
    <text evidence="5">The sequence shown here is derived from an EMBL/GenBank/DDBJ whole genome shotgun (WGS) entry which is preliminary data.</text>
</comment>
<evidence type="ECO:0000256" key="2">
    <source>
        <dbReference type="PROSITE-ProRule" id="PRU00035"/>
    </source>
</evidence>
<feature type="compositionally biased region" description="Basic and acidic residues" evidence="3">
    <location>
        <begin position="229"/>
        <end position="240"/>
    </location>
</feature>
<dbReference type="PANTHER" id="PTHR22880:SF225">
    <property type="entry name" value="BROMODOMAIN-CONTAINING PROTEIN BET-1-RELATED"/>
    <property type="match status" value="1"/>
</dbReference>
<accession>A0ABR2KRZ7</accession>
<dbReference type="CDD" id="cd04369">
    <property type="entry name" value="Bromodomain"/>
    <property type="match status" value="1"/>
</dbReference>
<dbReference type="Gene3D" id="1.20.920.10">
    <property type="entry name" value="Bromodomain-like"/>
    <property type="match status" value="1"/>
</dbReference>
<dbReference type="SMART" id="SM00297">
    <property type="entry name" value="BROMO"/>
    <property type="match status" value="1"/>
</dbReference>
<dbReference type="EMBL" id="JAPFFF010000003">
    <property type="protein sequence ID" value="KAK8893854.1"/>
    <property type="molecule type" value="Genomic_DNA"/>
</dbReference>
<name>A0ABR2KRZ7_9EUKA</name>
<gene>
    <name evidence="5" type="ORF">M9Y10_022283</name>
</gene>
<evidence type="ECO:0000256" key="3">
    <source>
        <dbReference type="SAM" id="MobiDB-lite"/>
    </source>
</evidence>
<dbReference type="SUPFAM" id="SSF47370">
    <property type="entry name" value="Bromodomain"/>
    <property type="match status" value="1"/>
</dbReference>
<evidence type="ECO:0000256" key="1">
    <source>
        <dbReference type="ARBA" id="ARBA00023117"/>
    </source>
</evidence>
<keyword evidence="6" id="KW-1185">Reference proteome</keyword>
<dbReference type="Pfam" id="PF00439">
    <property type="entry name" value="Bromodomain"/>
    <property type="match status" value="1"/>
</dbReference>
<proteinExistence type="predicted"/>
<dbReference type="Proteomes" id="UP001470230">
    <property type="component" value="Unassembled WGS sequence"/>
</dbReference>
<sequence>MTKLSDFQLKQCLKILDKLEEKSISKPFQRNLAENFGLPEPIREYLEKPIDLSTIRDRLKNNKYKTIQEWGRDVFLVFDNVLCLFHVGSPINAMAKDLRNWFEKKLKNFPRTRNEKWLIEFNSTHEKLQKLVDSYPKSKSSSISTPSNSYSTPRYTQEEEESYSQKPTHHHNNENNHNHSKNSKSHGLNKISTPDKNEKNEDLEDDLEDDSNQASFHSSNYSSQAVIAEDPRKKEKKKIESIQLFPDLD</sequence>
<feature type="region of interest" description="Disordered" evidence="3">
    <location>
        <begin position="133"/>
        <end position="249"/>
    </location>
</feature>
<keyword evidence="1 2" id="KW-0103">Bromodomain</keyword>
<feature type="compositionally biased region" description="Polar residues" evidence="3">
    <location>
        <begin position="212"/>
        <end position="225"/>
    </location>
</feature>
<feature type="compositionally biased region" description="Acidic residues" evidence="3">
    <location>
        <begin position="201"/>
        <end position="211"/>
    </location>
</feature>
<protein>
    <recommendedName>
        <fullName evidence="4">Bromo domain-containing protein</fullName>
    </recommendedName>
</protein>
<dbReference type="InterPro" id="IPR001487">
    <property type="entry name" value="Bromodomain"/>
</dbReference>
<feature type="domain" description="Bromo" evidence="4">
    <location>
        <begin position="20"/>
        <end position="92"/>
    </location>
</feature>
<feature type="compositionally biased region" description="Low complexity" evidence="3">
    <location>
        <begin position="134"/>
        <end position="152"/>
    </location>
</feature>
<evidence type="ECO:0000313" key="5">
    <source>
        <dbReference type="EMBL" id="KAK8893854.1"/>
    </source>
</evidence>
<dbReference type="InterPro" id="IPR036427">
    <property type="entry name" value="Bromodomain-like_sf"/>
</dbReference>